<dbReference type="Gene3D" id="3.30.1360.40">
    <property type="match status" value="1"/>
</dbReference>
<dbReference type="SUPFAM" id="SSF50891">
    <property type="entry name" value="Cyclophilin-like"/>
    <property type="match status" value="1"/>
</dbReference>
<dbReference type="InterPro" id="IPR029000">
    <property type="entry name" value="Cyclophilin-like_dom_sf"/>
</dbReference>
<accession>A0A926DH39</accession>
<keyword evidence="6" id="KW-1185">Reference proteome</keyword>
<proteinExistence type="predicted"/>
<dbReference type="NCBIfam" id="TIGR00370">
    <property type="entry name" value="5-oxoprolinase subunit PxpB"/>
    <property type="match status" value="1"/>
</dbReference>
<comment type="caution">
    <text evidence="5">The sequence shown here is derived from an EMBL/GenBank/DDBJ whole genome shotgun (WGS) entry which is preliminary data.</text>
</comment>
<gene>
    <name evidence="5" type="primary">pxpB</name>
    <name evidence="5" type="ORF">H8693_02215</name>
</gene>
<reference evidence="5" key="1">
    <citation type="submission" date="2020-08" db="EMBL/GenBank/DDBJ databases">
        <title>Genome public.</title>
        <authorList>
            <person name="Liu C."/>
            <person name="Sun Q."/>
        </authorList>
    </citation>
    <scope>NUCLEOTIDE SEQUENCE</scope>
    <source>
        <strain evidence="5">NSJ-63</strain>
    </source>
</reference>
<protein>
    <submittedName>
        <fullName evidence="5">5-oxoprolinase subunit PxpB</fullName>
        <ecNumber evidence="5">3.5.2.9</ecNumber>
    </submittedName>
</protein>
<dbReference type="PANTHER" id="PTHR34698:SF2">
    <property type="entry name" value="5-OXOPROLINASE SUBUNIT B"/>
    <property type="match status" value="1"/>
</dbReference>
<evidence type="ECO:0000256" key="3">
    <source>
        <dbReference type="ARBA" id="ARBA00022840"/>
    </source>
</evidence>
<evidence type="ECO:0000313" key="5">
    <source>
        <dbReference type="EMBL" id="MBC8537746.1"/>
    </source>
</evidence>
<dbReference type="SMART" id="SM00796">
    <property type="entry name" value="AHS1"/>
    <property type="match status" value="1"/>
</dbReference>
<dbReference type="PANTHER" id="PTHR34698">
    <property type="entry name" value="5-OXOPROLINASE SUBUNIT B"/>
    <property type="match status" value="1"/>
</dbReference>
<name>A0A926DH39_9FIRM</name>
<sequence length="238" mass="26386">MENCQIRYLHSSDRALSVEFGNEISETIHNQIRAFCHLLKERRIPGITEIVPTYCSVMVHYEPDVIFYDALIAALEELVQQTRDIRLPAGEIVEVPVYYGGASGPDLATVAAHNGLSESEVIRLHAAPRYLIYMLGFTPGFAYMGGMDARIATPRLSVPRVKLPAGSVGIAGSQTGIYPLESPGGWQIIGQTPLVLYDAHRETPILFEAGQRIQFVPISREEYCRIKGEPPTDFESKP</sequence>
<dbReference type="Proteomes" id="UP000617951">
    <property type="component" value="Unassembled WGS sequence"/>
</dbReference>
<dbReference type="EMBL" id="JACRSS010000001">
    <property type="protein sequence ID" value="MBC8537746.1"/>
    <property type="molecule type" value="Genomic_DNA"/>
</dbReference>
<keyword evidence="2 5" id="KW-0378">Hydrolase</keyword>
<evidence type="ECO:0000313" key="6">
    <source>
        <dbReference type="Proteomes" id="UP000617951"/>
    </source>
</evidence>
<dbReference type="AlphaFoldDB" id="A0A926DH39"/>
<dbReference type="GO" id="GO:0017168">
    <property type="term" value="F:5-oxoprolinase (ATP-hydrolyzing) activity"/>
    <property type="evidence" value="ECO:0007669"/>
    <property type="project" value="UniProtKB-EC"/>
</dbReference>
<evidence type="ECO:0000259" key="4">
    <source>
        <dbReference type="SMART" id="SM00796"/>
    </source>
</evidence>
<evidence type="ECO:0000256" key="1">
    <source>
        <dbReference type="ARBA" id="ARBA00022741"/>
    </source>
</evidence>
<dbReference type="InterPro" id="IPR003833">
    <property type="entry name" value="CT_C_D"/>
</dbReference>
<evidence type="ECO:0000256" key="2">
    <source>
        <dbReference type="ARBA" id="ARBA00022801"/>
    </source>
</evidence>
<dbReference type="Pfam" id="PF02682">
    <property type="entry name" value="CT_C_D"/>
    <property type="match status" value="1"/>
</dbReference>
<keyword evidence="1" id="KW-0547">Nucleotide-binding</keyword>
<dbReference type="InterPro" id="IPR010016">
    <property type="entry name" value="PxpB"/>
</dbReference>
<dbReference type="EC" id="3.5.2.9" evidence="5"/>
<dbReference type="GO" id="GO:0005524">
    <property type="term" value="F:ATP binding"/>
    <property type="evidence" value="ECO:0007669"/>
    <property type="project" value="UniProtKB-KW"/>
</dbReference>
<keyword evidence="3" id="KW-0067">ATP-binding</keyword>
<dbReference type="Gene3D" id="2.40.100.10">
    <property type="entry name" value="Cyclophilin-like"/>
    <property type="match status" value="1"/>
</dbReference>
<dbReference type="SUPFAM" id="SSF160467">
    <property type="entry name" value="PH0987 N-terminal domain-like"/>
    <property type="match status" value="1"/>
</dbReference>
<feature type="domain" description="Carboxyltransferase" evidence="4">
    <location>
        <begin position="6"/>
        <end position="207"/>
    </location>
</feature>
<organism evidence="5 6">
    <name type="scientific">Guopingia tenuis</name>
    <dbReference type="NCBI Taxonomy" id="2763656"/>
    <lineage>
        <taxon>Bacteria</taxon>
        <taxon>Bacillati</taxon>
        <taxon>Bacillota</taxon>
        <taxon>Clostridia</taxon>
        <taxon>Christensenellales</taxon>
        <taxon>Christensenellaceae</taxon>
        <taxon>Guopingia</taxon>
    </lineage>
</organism>